<gene>
    <name evidence="4" type="ORF">HANVADRAFT_547</name>
</gene>
<keyword evidence="2" id="KW-0805">Transcription regulation</keyword>
<evidence type="ECO:0000256" key="1">
    <source>
        <dbReference type="ARBA" id="ARBA00004496"/>
    </source>
</evidence>
<evidence type="ECO:0000256" key="2">
    <source>
        <dbReference type="RuleBase" id="RU361272"/>
    </source>
</evidence>
<dbReference type="Gene3D" id="2.20.70.30">
    <property type="entry name" value="Nascent polypeptide-associated complex domain"/>
    <property type="match status" value="1"/>
</dbReference>
<comment type="caution">
    <text evidence="4">The sequence shown here is derived from an EMBL/GenBank/DDBJ whole genome shotgun (WGS) entry which is preliminary data.</text>
</comment>
<keyword evidence="5" id="KW-1185">Reference proteome</keyword>
<dbReference type="OrthoDB" id="3970888at2759"/>
<comment type="subcellular location">
    <subcellularLocation>
        <location evidence="1">Cytoplasm</location>
    </subcellularLocation>
</comment>
<keyword evidence="2" id="KW-0804">Transcription</keyword>
<proteinExistence type="inferred from homology"/>
<name>A0A1B7TJU3_9ASCO</name>
<reference evidence="5" key="1">
    <citation type="journal article" date="2016" name="Proc. Natl. Acad. Sci. U.S.A.">
        <title>Comparative genomics of biotechnologically important yeasts.</title>
        <authorList>
            <person name="Riley R."/>
            <person name="Haridas S."/>
            <person name="Wolfe K.H."/>
            <person name="Lopes M.R."/>
            <person name="Hittinger C.T."/>
            <person name="Goeker M."/>
            <person name="Salamov A.A."/>
            <person name="Wisecaver J.H."/>
            <person name="Long T.M."/>
            <person name="Calvey C.H."/>
            <person name="Aerts A.L."/>
            <person name="Barry K.W."/>
            <person name="Choi C."/>
            <person name="Clum A."/>
            <person name="Coughlan A.Y."/>
            <person name="Deshpande S."/>
            <person name="Douglass A.P."/>
            <person name="Hanson S.J."/>
            <person name="Klenk H.-P."/>
            <person name="LaButti K.M."/>
            <person name="Lapidus A."/>
            <person name="Lindquist E.A."/>
            <person name="Lipzen A.M."/>
            <person name="Meier-Kolthoff J.P."/>
            <person name="Ohm R.A."/>
            <person name="Otillar R.P."/>
            <person name="Pangilinan J.L."/>
            <person name="Peng Y."/>
            <person name="Rokas A."/>
            <person name="Rosa C.A."/>
            <person name="Scheuner C."/>
            <person name="Sibirny A.A."/>
            <person name="Slot J.C."/>
            <person name="Stielow J.B."/>
            <person name="Sun H."/>
            <person name="Kurtzman C.P."/>
            <person name="Blackwell M."/>
            <person name="Grigoriev I.V."/>
            <person name="Jeffries T.W."/>
        </authorList>
    </citation>
    <scope>NUCLEOTIDE SEQUENCE [LARGE SCALE GENOMIC DNA]</scope>
    <source>
        <strain evidence="5">NRRL Y-1626</strain>
    </source>
</reference>
<protein>
    <recommendedName>
        <fullName evidence="2">Nascent polypeptide-associated complex subunit beta</fullName>
    </recommendedName>
</protein>
<dbReference type="Proteomes" id="UP000092321">
    <property type="component" value="Unassembled WGS sequence"/>
</dbReference>
<accession>A0A1B7TJU3</accession>
<evidence type="ECO:0000313" key="4">
    <source>
        <dbReference type="EMBL" id="OBA28915.1"/>
    </source>
</evidence>
<comment type="similarity">
    <text evidence="2">Belongs to the NAC-beta family.</text>
</comment>
<dbReference type="AlphaFoldDB" id="A0A1B7TJU3"/>
<feature type="domain" description="NAC-A/B" evidence="3">
    <location>
        <begin position="14"/>
        <end position="85"/>
    </location>
</feature>
<dbReference type="PROSITE" id="PS51151">
    <property type="entry name" value="NAC_AB"/>
    <property type="match status" value="1"/>
</dbReference>
<dbReference type="Pfam" id="PF01849">
    <property type="entry name" value="NAC"/>
    <property type="match status" value="1"/>
</dbReference>
<sequence length="187" mass="21118">MSSTTIDNATIYPNPTEEEKQEIITKLGLKPFTNKNDSNVNRITIKKQNSESFEYLDNPEIYFSANTNNFVIFGKFQDSQAEPVAKEPENIKPTVDKSPNAIHQDLGAQADAPKASKEEILSHYQNKDNVVVDKAFLKEFGDGITEHQIDVVSRQTGCTDKYMIYKVLSEKKQDLITSIITVKELID</sequence>
<dbReference type="GO" id="GO:0005737">
    <property type="term" value="C:cytoplasm"/>
    <property type="evidence" value="ECO:0007669"/>
    <property type="project" value="UniProtKB-SubCell"/>
</dbReference>
<dbReference type="InterPro" id="IPR002715">
    <property type="entry name" value="Nas_poly-pep-assoc_cplx_dom"/>
</dbReference>
<comment type="subunit">
    <text evidence="2">Part of the nascent polypeptide-associated complex (NAC).</text>
</comment>
<evidence type="ECO:0000313" key="5">
    <source>
        <dbReference type="Proteomes" id="UP000092321"/>
    </source>
</evidence>
<dbReference type="EMBL" id="LXPE01000002">
    <property type="protein sequence ID" value="OBA28915.1"/>
    <property type="molecule type" value="Genomic_DNA"/>
</dbReference>
<dbReference type="InterPro" id="IPR038187">
    <property type="entry name" value="NAC_A/B_dom_sf"/>
</dbReference>
<evidence type="ECO:0000259" key="3">
    <source>
        <dbReference type="PROSITE" id="PS51151"/>
    </source>
</evidence>
<organism evidence="4 5">
    <name type="scientific">Hanseniaspora valbyensis NRRL Y-1626</name>
    <dbReference type="NCBI Taxonomy" id="766949"/>
    <lineage>
        <taxon>Eukaryota</taxon>
        <taxon>Fungi</taxon>
        <taxon>Dikarya</taxon>
        <taxon>Ascomycota</taxon>
        <taxon>Saccharomycotina</taxon>
        <taxon>Saccharomycetes</taxon>
        <taxon>Saccharomycodales</taxon>
        <taxon>Saccharomycodaceae</taxon>
        <taxon>Hanseniaspora</taxon>
    </lineage>
</organism>